<dbReference type="Gene3D" id="3.40.47.10">
    <property type="match status" value="1"/>
</dbReference>
<dbReference type="InterPro" id="IPR055140">
    <property type="entry name" value="Thiolase_C_2"/>
</dbReference>
<dbReference type="SUPFAM" id="SSF53901">
    <property type="entry name" value="Thiolase-like"/>
    <property type="match status" value="2"/>
</dbReference>
<name>A0A1E7F068_9STRA</name>
<accession>A0A1E7F068</accession>
<evidence type="ECO:0000313" key="2">
    <source>
        <dbReference type="EMBL" id="OEU11455.1"/>
    </source>
</evidence>
<sequence length="442" mass="47014">MVREGVKEGGGEEEERGNVSTTAMIGDVLKSGLDQAGLTVVDLDGIVAVPSLSGNHFMEAHYQATALGLFEQKQDKPLHCHTLDTGGAGPVSALLHGEQMISSGNSSSGMDVVAVIAADAVGSMTGKQFLNKADDVFFKLRDELKLPKDYVICPAIPHGYDRITEHQLLSSSSSSALTRDQLRMTVCLESFHAGLHPESLQSQKAASTANSKQSSSSSSSASYATLSEVRASPLVTNNISQMECARRADGAACLILASNQVLQERNLWKAGIPVVIGGGQASGPLYPPQNITDYTYMSCKQAMDQAYASAGDLSVNDIQYFGLYDCFPICLIRAIESCGLVDDGGGGEYVQKQYERLLVAIENGTVETLLTDPTFFPINTHGGLLCYGAPWEVPAMFNIVEAVDQLQGQSQGRVIDNCQRALVYGNGGVLSASAVAILEMSR</sequence>
<dbReference type="InParanoid" id="A0A1E7F068"/>
<dbReference type="PIRSF" id="PIRSF000429">
    <property type="entry name" value="Ac-CoA_Ac_transf"/>
    <property type="match status" value="1"/>
</dbReference>
<proteinExistence type="predicted"/>
<feature type="domain" description="Thiolase C-terminal" evidence="1">
    <location>
        <begin position="291"/>
        <end position="439"/>
    </location>
</feature>
<organism evidence="2 3">
    <name type="scientific">Fragilariopsis cylindrus CCMP1102</name>
    <dbReference type="NCBI Taxonomy" id="635003"/>
    <lineage>
        <taxon>Eukaryota</taxon>
        <taxon>Sar</taxon>
        <taxon>Stramenopiles</taxon>
        <taxon>Ochrophyta</taxon>
        <taxon>Bacillariophyta</taxon>
        <taxon>Bacillariophyceae</taxon>
        <taxon>Bacillariophycidae</taxon>
        <taxon>Bacillariales</taxon>
        <taxon>Bacillariaceae</taxon>
        <taxon>Fragilariopsis</taxon>
    </lineage>
</organism>
<keyword evidence="3" id="KW-1185">Reference proteome</keyword>
<protein>
    <recommendedName>
        <fullName evidence="1">Thiolase C-terminal domain-containing protein</fullName>
    </recommendedName>
</protein>
<reference evidence="2 3" key="1">
    <citation type="submission" date="2016-09" db="EMBL/GenBank/DDBJ databases">
        <title>Extensive genetic diversity and differential bi-allelic expression allows diatom success in the polar Southern Ocean.</title>
        <authorList>
            <consortium name="DOE Joint Genome Institute"/>
            <person name="Mock T."/>
            <person name="Otillar R.P."/>
            <person name="Strauss J."/>
            <person name="Dupont C."/>
            <person name="Frickenhaus S."/>
            <person name="Maumus F."/>
            <person name="Mcmullan M."/>
            <person name="Sanges R."/>
            <person name="Schmutz J."/>
            <person name="Toseland A."/>
            <person name="Valas R."/>
            <person name="Veluchamy A."/>
            <person name="Ward B.J."/>
            <person name="Allen A."/>
            <person name="Barry K."/>
            <person name="Falciatore A."/>
            <person name="Ferrante M."/>
            <person name="Fortunato A.E."/>
            <person name="Gloeckner G."/>
            <person name="Gruber A."/>
            <person name="Hipkin R."/>
            <person name="Janech M."/>
            <person name="Kroth P."/>
            <person name="Leese F."/>
            <person name="Lindquist E."/>
            <person name="Lyon B.R."/>
            <person name="Martin J."/>
            <person name="Mayer C."/>
            <person name="Parker M."/>
            <person name="Quesneville H."/>
            <person name="Raymond J."/>
            <person name="Uhlig C."/>
            <person name="Valentin K.U."/>
            <person name="Worden A.Z."/>
            <person name="Armbrust E.V."/>
            <person name="Bowler C."/>
            <person name="Green B."/>
            <person name="Moulton V."/>
            <person name="Van Oosterhout C."/>
            <person name="Grigoriev I."/>
        </authorList>
    </citation>
    <scope>NUCLEOTIDE SEQUENCE [LARGE SCALE GENOMIC DNA]</scope>
    <source>
        <strain evidence="2 3">CCMP1102</strain>
    </source>
</reference>
<dbReference type="KEGG" id="fcy:FRACYDRAFT_245226"/>
<dbReference type="GO" id="GO:0016747">
    <property type="term" value="F:acyltransferase activity, transferring groups other than amino-acyl groups"/>
    <property type="evidence" value="ECO:0007669"/>
    <property type="project" value="InterPro"/>
</dbReference>
<gene>
    <name evidence="2" type="ORF">FRACYDRAFT_245226</name>
</gene>
<dbReference type="EMBL" id="KV784367">
    <property type="protein sequence ID" value="OEU11455.1"/>
    <property type="molecule type" value="Genomic_DNA"/>
</dbReference>
<dbReference type="Proteomes" id="UP000095751">
    <property type="component" value="Unassembled WGS sequence"/>
</dbReference>
<dbReference type="AlphaFoldDB" id="A0A1E7F068"/>
<dbReference type="InterPro" id="IPR016039">
    <property type="entry name" value="Thiolase-like"/>
</dbReference>
<dbReference type="PANTHER" id="PTHR42870">
    <property type="entry name" value="ACETYL-COA C-ACETYLTRANSFERASE"/>
    <property type="match status" value="1"/>
</dbReference>
<evidence type="ECO:0000259" key="1">
    <source>
        <dbReference type="Pfam" id="PF22691"/>
    </source>
</evidence>
<dbReference type="PANTHER" id="PTHR42870:SF2">
    <property type="entry name" value="LIPID-TRANSFER PROTEIN, PUTATIVE-RELATED"/>
    <property type="match status" value="1"/>
</dbReference>
<evidence type="ECO:0000313" key="3">
    <source>
        <dbReference type="Proteomes" id="UP000095751"/>
    </source>
</evidence>
<dbReference type="OrthoDB" id="542135at2759"/>
<dbReference type="Pfam" id="PF22691">
    <property type="entry name" value="Thiolase_C_1"/>
    <property type="match status" value="1"/>
</dbReference>
<dbReference type="InterPro" id="IPR002155">
    <property type="entry name" value="Thiolase"/>
</dbReference>